<dbReference type="Proteomes" id="UP001161388">
    <property type="component" value="Unassembled WGS sequence"/>
</dbReference>
<protein>
    <submittedName>
        <fullName evidence="1">Uncharacterized protein</fullName>
    </submittedName>
</protein>
<comment type="caution">
    <text evidence="1">The sequence shown here is derived from an EMBL/GenBank/DDBJ whole genome shotgun (WGS) entry which is preliminary data.</text>
</comment>
<evidence type="ECO:0000313" key="2">
    <source>
        <dbReference type="Proteomes" id="UP001161388"/>
    </source>
</evidence>
<reference evidence="1" key="1">
    <citation type="journal article" date="2014" name="Int. J. Syst. Evol. Microbiol.">
        <title>Complete genome of a new Firmicutes species belonging to the dominant human colonic microbiota ('Ruminococcus bicirculans') reveals two chromosomes and a selective capacity to utilize plant glucans.</title>
        <authorList>
            <consortium name="NISC Comparative Sequencing Program"/>
            <person name="Wegmann U."/>
            <person name="Louis P."/>
            <person name="Goesmann A."/>
            <person name="Henrissat B."/>
            <person name="Duncan S.H."/>
            <person name="Flint H.J."/>
        </authorList>
    </citation>
    <scope>NUCLEOTIDE SEQUENCE</scope>
    <source>
        <strain evidence="1">NBRC 109915</strain>
    </source>
</reference>
<accession>A0ABQ5VHA8</accession>
<reference evidence="1" key="2">
    <citation type="submission" date="2023-01" db="EMBL/GenBank/DDBJ databases">
        <title>Draft genome sequence of Sulfitobacter pacificus strain NBRC 109915.</title>
        <authorList>
            <person name="Sun Q."/>
            <person name="Mori K."/>
        </authorList>
    </citation>
    <scope>NUCLEOTIDE SEQUENCE</scope>
    <source>
        <strain evidence="1">NBRC 109915</strain>
    </source>
</reference>
<sequence length="425" mass="45646">MVSGMEVHNRMHTEGAGGTGNSFRACTNVQGSNFTTKDVRVAGTYGLGILQGSFNVNIDGVLGFGDRHTVDMDTCDYCKVTDAVSRLGTSAPFGIAHNGVGGSNNTIEGTVYVEGQNYVFNARGFHEVTGQGASEVTFPMLAPTVKIKAVQARDKGTTLNTGVYFRMPIVDANVEVDLRNGDGTLDTLNSTAVRLYPYRCSGKVKVRSRGYTRAVFGDVHDIGTTRGHVLELDIDCDNGKQALYSRGGDGYKLSINAGPGMVPDYDAALRPDETLLRFEEPSDPKRLRYLEITKLVTSLVDAEKGLIGVTNTQGNAVGSIGVIDTNAANTIYTEGADFTLTRGRILAAGSKAIRIDGSAACKITEIEKGLFFGQEVQLWSTTEGTFPVTIEAFTTTNYLGDVTRTLGYAPISLRWDGSRWRPLGV</sequence>
<name>A0ABQ5VHA8_9RHOB</name>
<organism evidence="1 2">
    <name type="scientific">Sulfitobacter pacificus</name>
    <dbReference type="NCBI Taxonomy" id="1499314"/>
    <lineage>
        <taxon>Bacteria</taxon>
        <taxon>Pseudomonadati</taxon>
        <taxon>Pseudomonadota</taxon>
        <taxon>Alphaproteobacteria</taxon>
        <taxon>Rhodobacterales</taxon>
        <taxon>Roseobacteraceae</taxon>
        <taxon>Sulfitobacter</taxon>
    </lineage>
</organism>
<gene>
    <name evidence="1" type="ORF">GCM10007927_12490</name>
</gene>
<dbReference type="EMBL" id="BSNL01000001">
    <property type="protein sequence ID" value="GLQ26446.1"/>
    <property type="molecule type" value="Genomic_DNA"/>
</dbReference>
<proteinExistence type="predicted"/>
<evidence type="ECO:0000313" key="1">
    <source>
        <dbReference type="EMBL" id="GLQ26446.1"/>
    </source>
</evidence>
<keyword evidence="2" id="KW-1185">Reference proteome</keyword>